<evidence type="ECO:0000256" key="7">
    <source>
        <dbReference type="ARBA" id="ARBA00022833"/>
    </source>
</evidence>
<dbReference type="Pfam" id="PF01485">
    <property type="entry name" value="IBR"/>
    <property type="match status" value="1"/>
</dbReference>
<dbReference type="GO" id="GO:0071797">
    <property type="term" value="C:LUBAC complex"/>
    <property type="evidence" value="ECO:0007669"/>
    <property type="project" value="TreeGrafter"/>
</dbReference>
<dbReference type="PANTHER" id="PTHR22770:SF13">
    <property type="entry name" value="RING-TYPE DOMAIN-CONTAINING PROTEIN"/>
    <property type="match status" value="1"/>
</dbReference>
<keyword evidence="10" id="KW-1185">Reference proteome</keyword>
<dbReference type="AlphaFoldDB" id="A0A913XEZ8"/>
<dbReference type="PROSITE" id="PS51873">
    <property type="entry name" value="TRIAD"/>
    <property type="match status" value="1"/>
</dbReference>
<name>A0A913XEZ8_EXADI</name>
<dbReference type="InterPro" id="IPR044066">
    <property type="entry name" value="TRIAD_supradom"/>
</dbReference>
<dbReference type="PANTHER" id="PTHR22770">
    <property type="entry name" value="UBIQUITIN CONJUGATING ENZYME 7 INTERACTING PROTEIN-RELATED"/>
    <property type="match status" value="1"/>
</dbReference>
<keyword evidence="5" id="KW-0863">Zinc-finger</keyword>
<dbReference type="EnsemblMetazoa" id="XM_021048045.2">
    <property type="protein sequence ID" value="XP_020903704.1"/>
    <property type="gene ID" value="LOC110242096"/>
</dbReference>
<dbReference type="GO" id="GO:0043161">
    <property type="term" value="P:proteasome-mediated ubiquitin-dependent protein catabolic process"/>
    <property type="evidence" value="ECO:0007669"/>
    <property type="project" value="TreeGrafter"/>
</dbReference>
<reference evidence="9" key="1">
    <citation type="submission" date="2022-11" db="UniProtKB">
        <authorList>
            <consortium name="EnsemblMetazoa"/>
        </authorList>
    </citation>
    <scope>IDENTIFICATION</scope>
</reference>
<dbReference type="GO" id="GO:0008270">
    <property type="term" value="F:zinc ion binding"/>
    <property type="evidence" value="ECO:0007669"/>
    <property type="project" value="UniProtKB-KW"/>
</dbReference>
<evidence type="ECO:0000256" key="4">
    <source>
        <dbReference type="ARBA" id="ARBA00022737"/>
    </source>
</evidence>
<keyword evidence="4" id="KW-0677">Repeat</keyword>
<dbReference type="OMA" id="RKPESAM"/>
<keyword evidence="6" id="KW-0833">Ubl conjugation pathway</keyword>
<dbReference type="GO" id="GO:0043130">
    <property type="term" value="F:ubiquitin binding"/>
    <property type="evidence" value="ECO:0007669"/>
    <property type="project" value="TreeGrafter"/>
</dbReference>
<evidence type="ECO:0000256" key="3">
    <source>
        <dbReference type="ARBA" id="ARBA00022723"/>
    </source>
</evidence>
<keyword evidence="7" id="KW-0862">Zinc</keyword>
<proteinExistence type="predicted"/>
<dbReference type="GeneID" id="110242096"/>
<evidence type="ECO:0000313" key="10">
    <source>
        <dbReference type="Proteomes" id="UP000887567"/>
    </source>
</evidence>
<evidence type="ECO:0000256" key="1">
    <source>
        <dbReference type="ARBA" id="ARBA00004906"/>
    </source>
</evidence>
<keyword evidence="2" id="KW-0808">Transferase</keyword>
<evidence type="ECO:0000313" key="9">
    <source>
        <dbReference type="EnsemblMetazoa" id="XP_020903704.1"/>
    </source>
</evidence>
<evidence type="ECO:0000259" key="8">
    <source>
        <dbReference type="PROSITE" id="PS51873"/>
    </source>
</evidence>
<dbReference type="InterPro" id="IPR002867">
    <property type="entry name" value="IBR_dom"/>
</dbReference>
<feature type="domain" description="RING-type" evidence="8">
    <location>
        <begin position="3"/>
        <end position="246"/>
    </location>
</feature>
<accession>A0A913XEZ8</accession>
<dbReference type="OrthoDB" id="5952631at2759"/>
<comment type="pathway">
    <text evidence="1">Protein modification; protein ubiquitination.</text>
</comment>
<dbReference type="RefSeq" id="XP_020903704.1">
    <property type="nucleotide sequence ID" value="XM_021048045.2"/>
</dbReference>
<dbReference type="GO" id="GO:0004842">
    <property type="term" value="F:ubiquitin-protein transferase activity"/>
    <property type="evidence" value="ECO:0007669"/>
    <property type="project" value="TreeGrafter"/>
</dbReference>
<dbReference type="SUPFAM" id="SSF57850">
    <property type="entry name" value="RING/U-box"/>
    <property type="match status" value="2"/>
</dbReference>
<dbReference type="CDD" id="cd20335">
    <property type="entry name" value="BRcat_RBR"/>
    <property type="match status" value="1"/>
</dbReference>
<evidence type="ECO:0000256" key="2">
    <source>
        <dbReference type="ARBA" id="ARBA00022679"/>
    </source>
</evidence>
<sequence length="313" mass="35648">MENKNLELVCLGCRDDKQSVVLQCSSKLTNHGLCAKCVIPWVRTKTEDTNSFDFKCPLFEECQSEIDPDLTYDIASASQMPENSLDVNQLRKMELNAALGNDTKICCPNCPYFYIIDDNSDMFFEPFAQCPKCKTSFCLTCNHTLGRHGYRDHVCAVDTCITNEKVRHDLEELLTDAATFRCKTCVPSAPITKQDGDCNVIKCSQCSIFYCYICNKKLGPRNMRAHENFPHPNEGIPTAPECWLFDMNDDNKNVDEAINLRKIYKAKMYFDSLEIGQTEKEEIIAVCGDLLGDLKDVILQQYNNSRKNKCKIQ</sequence>
<organism evidence="9 10">
    <name type="scientific">Exaiptasia diaphana</name>
    <name type="common">Tropical sea anemone</name>
    <name type="synonym">Aiptasia pulchella</name>
    <dbReference type="NCBI Taxonomy" id="2652724"/>
    <lineage>
        <taxon>Eukaryota</taxon>
        <taxon>Metazoa</taxon>
        <taxon>Cnidaria</taxon>
        <taxon>Anthozoa</taxon>
        <taxon>Hexacorallia</taxon>
        <taxon>Actiniaria</taxon>
        <taxon>Aiptasiidae</taxon>
        <taxon>Exaiptasia</taxon>
    </lineage>
</organism>
<keyword evidence="3" id="KW-0479">Metal-binding</keyword>
<dbReference type="Proteomes" id="UP000887567">
    <property type="component" value="Unplaced"/>
</dbReference>
<dbReference type="GO" id="GO:0097039">
    <property type="term" value="P:protein linear polyubiquitination"/>
    <property type="evidence" value="ECO:0007669"/>
    <property type="project" value="TreeGrafter"/>
</dbReference>
<evidence type="ECO:0000256" key="6">
    <source>
        <dbReference type="ARBA" id="ARBA00022786"/>
    </source>
</evidence>
<evidence type="ECO:0000256" key="5">
    <source>
        <dbReference type="ARBA" id="ARBA00022771"/>
    </source>
</evidence>
<protein>
    <recommendedName>
        <fullName evidence="8">RING-type domain-containing protein</fullName>
    </recommendedName>
</protein>
<dbReference type="KEGG" id="epa:110242096"/>
<dbReference type="InterPro" id="IPR051628">
    <property type="entry name" value="LUBAC_E3_Ligases"/>
</dbReference>